<name>A0ABM7VCR0_9BACT</name>
<sequence length="51" mass="6039">MKTEAFYATTLFTRSAYHKSNLVNQKPNTKNFHDYLILFTLSAIKRPIYLQ</sequence>
<proteinExistence type="predicted"/>
<dbReference type="Proteomes" id="UP001354989">
    <property type="component" value="Chromosome"/>
</dbReference>
<protein>
    <submittedName>
        <fullName evidence="1">Uncharacterized protein</fullName>
    </submittedName>
</protein>
<accession>A0ABM7VCR0</accession>
<dbReference type="EMBL" id="AP025292">
    <property type="protein sequence ID" value="BDC98546.1"/>
    <property type="molecule type" value="Genomic_DNA"/>
</dbReference>
<evidence type="ECO:0000313" key="1">
    <source>
        <dbReference type="EMBL" id="BDC98546.1"/>
    </source>
</evidence>
<evidence type="ECO:0000313" key="2">
    <source>
        <dbReference type="Proteomes" id="UP001354989"/>
    </source>
</evidence>
<reference evidence="1 2" key="1">
    <citation type="submission" date="2021-12" db="EMBL/GenBank/DDBJ databases">
        <title>Genome sequencing of bacteria with rrn-lacking chromosome and rrn-plasmid.</title>
        <authorList>
            <person name="Anda M."/>
            <person name="Iwasaki W."/>
        </authorList>
    </citation>
    <scope>NUCLEOTIDE SEQUENCE [LARGE SCALE GENOMIC DNA]</scope>
    <source>
        <strain evidence="1 2">NBRC 101262</strain>
    </source>
</reference>
<organism evidence="1 2">
    <name type="scientific">Persicobacter psychrovividus</name>
    <dbReference type="NCBI Taxonomy" id="387638"/>
    <lineage>
        <taxon>Bacteria</taxon>
        <taxon>Pseudomonadati</taxon>
        <taxon>Bacteroidota</taxon>
        <taxon>Cytophagia</taxon>
        <taxon>Cytophagales</taxon>
        <taxon>Persicobacteraceae</taxon>
        <taxon>Persicobacter</taxon>
    </lineage>
</organism>
<gene>
    <name evidence="1" type="ORF">PEPS_08270</name>
</gene>
<keyword evidence="2" id="KW-1185">Reference proteome</keyword>